<evidence type="ECO:0008006" key="6">
    <source>
        <dbReference type="Google" id="ProtNLM"/>
    </source>
</evidence>
<reference evidence="5" key="2">
    <citation type="journal article" date="2018" name="Plant J.">
        <title>The Sorghum bicolor reference genome: improved assembly, gene annotations, a transcriptome atlas, and signatures of genome organization.</title>
        <authorList>
            <person name="McCormick R.F."/>
            <person name="Truong S.K."/>
            <person name="Sreedasyam A."/>
            <person name="Jenkins J."/>
            <person name="Shu S."/>
            <person name="Sims D."/>
            <person name="Kennedy M."/>
            <person name="Amirebrahimi M."/>
            <person name="Weers B.D."/>
            <person name="McKinley B."/>
            <person name="Mattison A."/>
            <person name="Morishige D.T."/>
            <person name="Grimwood J."/>
            <person name="Schmutz J."/>
            <person name="Mullet J.E."/>
        </authorList>
    </citation>
    <scope>NUCLEOTIDE SEQUENCE [LARGE SCALE GENOMIC DNA]</scope>
    <source>
        <strain evidence="5">cv. BTx623</strain>
    </source>
</reference>
<dbReference type="AlphaFoldDB" id="A0A1B6PJ76"/>
<dbReference type="Proteomes" id="UP000000768">
    <property type="component" value="Chromosome 7"/>
</dbReference>
<feature type="domain" description="Serine aminopeptidase S33" evidence="3">
    <location>
        <begin position="86"/>
        <end position="190"/>
    </location>
</feature>
<dbReference type="InParanoid" id="A0A1B6PJ76"/>
<dbReference type="InterPro" id="IPR022742">
    <property type="entry name" value="Hydrolase_4"/>
</dbReference>
<dbReference type="FunCoup" id="A0A1B6PJ76">
    <property type="interactions" value="220"/>
</dbReference>
<gene>
    <name evidence="4" type="ORF">SORBI_3007G224000</name>
</gene>
<dbReference type="Gramene" id="KXG25721">
    <property type="protein sequence ID" value="KXG25721"/>
    <property type="gene ID" value="SORBI_3007G224000"/>
</dbReference>
<evidence type="ECO:0000313" key="5">
    <source>
        <dbReference type="Proteomes" id="UP000000768"/>
    </source>
</evidence>
<sequence length="412" mass="46279">MGGVTSSVASKMAFFPPDPPSYGVANEEDEPAAASVEDASSRKVATRRVVMTGVRWSVGVEARRVRTRRGSEIIAVYVRHPGASLTVLFSHGNAADLGKMYGIFVELSARLHVNLMGYDYSGYGRSSGKPSEANTFADIEAAYKCLVDVYGTREEDIVLYGQSVGSGPTLDLAVRFHRVRAVVLHSPILSGLRVMYSVKKTYWFDIYKNIDKIPHVKCPVLVIHGTKDDVVDCSHGKRLYELCQHKYEPLWIEGGDHGNLEKFPVYIRHLKKFLSTIKKLPSEKDAAAEHETWAAENRAQPDSETISETPSRMISRRLEPSKKSTIHEDPTLSTEHVDKRRRSTGHREKARSSTDRRSRRSVDCFDSILEHEQQEKPRKSFDRIGEKIRAMGLCNVDCFKEPPDSAELSRGR</sequence>
<dbReference type="InterPro" id="IPR005645">
    <property type="entry name" value="FSH-like_dom"/>
</dbReference>
<feature type="domain" description="Serine hydrolase" evidence="2">
    <location>
        <begin position="207"/>
        <end position="255"/>
    </location>
</feature>
<dbReference type="OMA" id="ACKVATR"/>
<feature type="compositionally biased region" description="Basic and acidic residues" evidence="1">
    <location>
        <begin position="345"/>
        <end position="360"/>
    </location>
</feature>
<dbReference type="PANTHER" id="PTHR12277:SF193">
    <property type="entry name" value="OS08G0487900 PROTEIN"/>
    <property type="match status" value="1"/>
</dbReference>
<feature type="region of interest" description="Disordered" evidence="1">
    <location>
        <begin position="288"/>
        <end position="360"/>
    </location>
</feature>
<dbReference type="Pfam" id="PF12146">
    <property type="entry name" value="Hydrolase_4"/>
    <property type="match status" value="1"/>
</dbReference>
<keyword evidence="5" id="KW-1185">Reference proteome</keyword>
<dbReference type="InterPro" id="IPR029058">
    <property type="entry name" value="AB_hydrolase_fold"/>
</dbReference>
<feature type="compositionally biased region" description="Basic and acidic residues" evidence="1">
    <location>
        <begin position="316"/>
        <end position="338"/>
    </location>
</feature>
<reference evidence="4 5" key="1">
    <citation type="journal article" date="2009" name="Nature">
        <title>The Sorghum bicolor genome and the diversification of grasses.</title>
        <authorList>
            <person name="Paterson A.H."/>
            <person name="Bowers J.E."/>
            <person name="Bruggmann R."/>
            <person name="Dubchak I."/>
            <person name="Grimwood J."/>
            <person name="Gundlach H."/>
            <person name="Haberer G."/>
            <person name="Hellsten U."/>
            <person name="Mitros T."/>
            <person name="Poliakov A."/>
            <person name="Schmutz J."/>
            <person name="Spannagl M."/>
            <person name="Tang H."/>
            <person name="Wang X."/>
            <person name="Wicker T."/>
            <person name="Bharti A.K."/>
            <person name="Chapman J."/>
            <person name="Feltus F.A."/>
            <person name="Gowik U."/>
            <person name="Grigoriev I.V."/>
            <person name="Lyons E."/>
            <person name="Maher C.A."/>
            <person name="Martis M."/>
            <person name="Narechania A."/>
            <person name="Otillar R.P."/>
            <person name="Penning B.W."/>
            <person name="Salamov A.A."/>
            <person name="Wang Y."/>
            <person name="Zhang L."/>
            <person name="Carpita N.C."/>
            <person name="Freeling M."/>
            <person name="Gingle A.R."/>
            <person name="Hash C.T."/>
            <person name="Keller B."/>
            <person name="Klein P."/>
            <person name="Kresovich S."/>
            <person name="McCann M.C."/>
            <person name="Ming R."/>
            <person name="Peterson D.G."/>
            <person name="Mehboob-ur-Rahman"/>
            <person name="Ware D."/>
            <person name="Westhoff P."/>
            <person name="Mayer K.F."/>
            <person name="Messing J."/>
            <person name="Rokhsar D.S."/>
        </authorList>
    </citation>
    <scope>NUCLEOTIDE SEQUENCE [LARGE SCALE GENOMIC DNA]</scope>
    <source>
        <strain evidence="5">cv. BTx623</strain>
    </source>
</reference>
<evidence type="ECO:0000259" key="3">
    <source>
        <dbReference type="Pfam" id="PF12146"/>
    </source>
</evidence>
<evidence type="ECO:0000313" key="4">
    <source>
        <dbReference type="EMBL" id="KXG25721.1"/>
    </source>
</evidence>
<proteinExistence type="predicted"/>
<evidence type="ECO:0000256" key="1">
    <source>
        <dbReference type="SAM" id="MobiDB-lite"/>
    </source>
</evidence>
<dbReference type="OrthoDB" id="446723at2759"/>
<dbReference type="eggNOG" id="KOG1552">
    <property type="taxonomic scope" value="Eukaryota"/>
</dbReference>
<feature type="region of interest" description="Disordered" evidence="1">
    <location>
        <begin position="1"/>
        <end position="38"/>
    </location>
</feature>
<evidence type="ECO:0000259" key="2">
    <source>
        <dbReference type="Pfam" id="PF03959"/>
    </source>
</evidence>
<organism evidence="4 5">
    <name type="scientific">Sorghum bicolor</name>
    <name type="common">Sorghum</name>
    <name type="synonym">Sorghum vulgare</name>
    <dbReference type="NCBI Taxonomy" id="4558"/>
    <lineage>
        <taxon>Eukaryota</taxon>
        <taxon>Viridiplantae</taxon>
        <taxon>Streptophyta</taxon>
        <taxon>Embryophyta</taxon>
        <taxon>Tracheophyta</taxon>
        <taxon>Spermatophyta</taxon>
        <taxon>Magnoliopsida</taxon>
        <taxon>Liliopsida</taxon>
        <taxon>Poales</taxon>
        <taxon>Poaceae</taxon>
        <taxon>PACMAD clade</taxon>
        <taxon>Panicoideae</taxon>
        <taxon>Andropogonodae</taxon>
        <taxon>Andropogoneae</taxon>
        <taxon>Sorghinae</taxon>
        <taxon>Sorghum</taxon>
    </lineage>
</organism>
<name>A0A1B6PJ76_SORBI</name>
<dbReference type="PANTHER" id="PTHR12277">
    <property type="entry name" value="ALPHA/BETA HYDROLASE DOMAIN-CONTAINING PROTEIN"/>
    <property type="match status" value="1"/>
</dbReference>
<dbReference type="Gene3D" id="3.40.50.1820">
    <property type="entry name" value="alpha/beta hydrolase"/>
    <property type="match status" value="1"/>
</dbReference>
<dbReference type="Pfam" id="PF03959">
    <property type="entry name" value="FSH1"/>
    <property type="match status" value="1"/>
</dbReference>
<protein>
    <recommendedName>
        <fullName evidence="6">Serine aminopeptidase S33 domain-containing protein</fullName>
    </recommendedName>
</protein>
<feature type="compositionally biased region" description="Polar residues" evidence="1">
    <location>
        <begin position="300"/>
        <end position="312"/>
    </location>
</feature>
<accession>A0A1B6PJ76</accession>
<dbReference type="STRING" id="4558.A0A1B6PJ76"/>
<dbReference type="SUPFAM" id="SSF53474">
    <property type="entry name" value="alpha/beta-Hydrolases"/>
    <property type="match status" value="1"/>
</dbReference>
<dbReference type="EMBL" id="CM000766">
    <property type="protein sequence ID" value="KXG25721.1"/>
    <property type="molecule type" value="Genomic_DNA"/>
</dbReference>